<keyword evidence="1" id="KW-0732">Signal</keyword>
<dbReference type="AlphaFoldDB" id="A0A0A9GS92"/>
<dbReference type="EMBL" id="GBRH01174343">
    <property type="protein sequence ID" value="JAE23553.1"/>
    <property type="molecule type" value="Transcribed_RNA"/>
</dbReference>
<sequence>MPQGLRQLLILLLGSFQLKCVPFAGSGPSSRCRVGTSLQVRAAPATCIVTAPSPTVPSAMLLTYISKRRTSPASSHRTLLTSRIFSS</sequence>
<feature type="signal peptide" evidence="1">
    <location>
        <begin position="1"/>
        <end position="20"/>
    </location>
</feature>
<name>A0A0A9GS92_ARUDO</name>
<protein>
    <recommendedName>
        <fullName evidence="3">Secreted protein</fullName>
    </recommendedName>
</protein>
<feature type="chain" id="PRO_5002062698" description="Secreted protein" evidence="1">
    <location>
        <begin position="21"/>
        <end position="87"/>
    </location>
</feature>
<organism evidence="2">
    <name type="scientific">Arundo donax</name>
    <name type="common">Giant reed</name>
    <name type="synonym">Donax arundinaceus</name>
    <dbReference type="NCBI Taxonomy" id="35708"/>
    <lineage>
        <taxon>Eukaryota</taxon>
        <taxon>Viridiplantae</taxon>
        <taxon>Streptophyta</taxon>
        <taxon>Embryophyta</taxon>
        <taxon>Tracheophyta</taxon>
        <taxon>Spermatophyta</taxon>
        <taxon>Magnoliopsida</taxon>
        <taxon>Liliopsida</taxon>
        <taxon>Poales</taxon>
        <taxon>Poaceae</taxon>
        <taxon>PACMAD clade</taxon>
        <taxon>Arundinoideae</taxon>
        <taxon>Arundineae</taxon>
        <taxon>Arundo</taxon>
    </lineage>
</organism>
<evidence type="ECO:0000313" key="2">
    <source>
        <dbReference type="EMBL" id="JAE23553.1"/>
    </source>
</evidence>
<accession>A0A0A9GS92</accession>
<reference evidence="2" key="2">
    <citation type="journal article" date="2015" name="Data Brief">
        <title>Shoot transcriptome of the giant reed, Arundo donax.</title>
        <authorList>
            <person name="Barrero R.A."/>
            <person name="Guerrero F.D."/>
            <person name="Moolhuijzen P."/>
            <person name="Goolsby J.A."/>
            <person name="Tidwell J."/>
            <person name="Bellgard S.E."/>
            <person name="Bellgard M.I."/>
        </authorList>
    </citation>
    <scope>NUCLEOTIDE SEQUENCE</scope>
    <source>
        <tissue evidence="2">Shoot tissue taken approximately 20 cm above the soil surface</tissue>
    </source>
</reference>
<evidence type="ECO:0000256" key="1">
    <source>
        <dbReference type="SAM" id="SignalP"/>
    </source>
</evidence>
<proteinExistence type="predicted"/>
<evidence type="ECO:0008006" key="3">
    <source>
        <dbReference type="Google" id="ProtNLM"/>
    </source>
</evidence>
<reference evidence="2" key="1">
    <citation type="submission" date="2014-09" db="EMBL/GenBank/DDBJ databases">
        <authorList>
            <person name="Magalhaes I.L.F."/>
            <person name="Oliveira U."/>
            <person name="Santos F.R."/>
            <person name="Vidigal T.H.D.A."/>
            <person name="Brescovit A.D."/>
            <person name="Santos A.J."/>
        </authorList>
    </citation>
    <scope>NUCLEOTIDE SEQUENCE</scope>
    <source>
        <tissue evidence="2">Shoot tissue taken approximately 20 cm above the soil surface</tissue>
    </source>
</reference>